<dbReference type="AlphaFoldDB" id="A0A131Z5L6"/>
<evidence type="ECO:0000256" key="1">
    <source>
        <dbReference type="ARBA" id="ARBA00001968"/>
    </source>
</evidence>
<feature type="domain" description="DDE Tnp4" evidence="3">
    <location>
        <begin position="2"/>
        <end position="131"/>
    </location>
</feature>
<comment type="cofactor">
    <cofactor evidence="1">
        <name>a divalent metal cation</name>
        <dbReference type="ChEBI" id="CHEBI:60240"/>
    </cofactor>
</comment>
<evidence type="ECO:0000313" key="4">
    <source>
        <dbReference type="EMBL" id="JAP86664.1"/>
    </source>
</evidence>
<dbReference type="GO" id="GO:0046872">
    <property type="term" value="F:metal ion binding"/>
    <property type="evidence" value="ECO:0007669"/>
    <property type="project" value="UniProtKB-KW"/>
</dbReference>
<dbReference type="Pfam" id="PF13359">
    <property type="entry name" value="DDE_Tnp_4"/>
    <property type="match status" value="1"/>
</dbReference>
<reference evidence="4" key="1">
    <citation type="journal article" date="2016" name="Ticks Tick Borne Dis.">
        <title>De novo assembly and annotation of the salivary gland transcriptome of Rhipicephalus appendiculatus male and female ticks during blood feeding.</title>
        <authorList>
            <person name="de Castro M.H."/>
            <person name="de Klerk D."/>
            <person name="Pienaar R."/>
            <person name="Latif A.A."/>
            <person name="Rees D.J."/>
            <person name="Mans B.J."/>
        </authorList>
    </citation>
    <scope>NUCLEOTIDE SEQUENCE</scope>
    <source>
        <tissue evidence="4">Salivary glands</tissue>
    </source>
</reference>
<organism evidence="4">
    <name type="scientific">Rhipicephalus appendiculatus</name>
    <name type="common">Brown ear tick</name>
    <dbReference type="NCBI Taxonomy" id="34631"/>
    <lineage>
        <taxon>Eukaryota</taxon>
        <taxon>Metazoa</taxon>
        <taxon>Ecdysozoa</taxon>
        <taxon>Arthropoda</taxon>
        <taxon>Chelicerata</taxon>
        <taxon>Arachnida</taxon>
        <taxon>Acari</taxon>
        <taxon>Parasitiformes</taxon>
        <taxon>Ixodida</taxon>
        <taxon>Ixodoidea</taxon>
        <taxon>Ixodidae</taxon>
        <taxon>Rhipicephalinae</taxon>
        <taxon>Rhipicephalus</taxon>
        <taxon>Rhipicephalus</taxon>
    </lineage>
</organism>
<sequence>MHMVKYQSLMCPNGIVCQLDGHYQGSWHDARIFRESRVYTKLERLTGNEDFVVYGDPAYPLRPLLMKPYGASHLSPAQQAFNCGISAVREAVEWGFGKVVAEFAFLDFKKNQKLLWQQVAAMYKVATILSNCHTAIYGSQVSSYFSLQRPQLREYLKPCP</sequence>
<dbReference type="EMBL" id="GEDV01001893">
    <property type="protein sequence ID" value="JAP86664.1"/>
    <property type="molecule type" value="Transcribed_RNA"/>
</dbReference>
<proteinExistence type="predicted"/>
<accession>A0A131Z5L6</accession>
<keyword evidence="2" id="KW-0479">Metal-binding</keyword>
<protein>
    <recommendedName>
        <fullName evidence="3">DDE Tnp4 domain-containing protein</fullName>
    </recommendedName>
</protein>
<evidence type="ECO:0000256" key="2">
    <source>
        <dbReference type="ARBA" id="ARBA00022723"/>
    </source>
</evidence>
<dbReference type="InterPro" id="IPR027806">
    <property type="entry name" value="HARBI1_dom"/>
</dbReference>
<evidence type="ECO:0000259" key="3">
    <source>
        <dbReference type="Pfam" id="PF13359"/>
    </source>
</evidence>
<name>A0A131Z5L6_RHIAP</name>